<dbReference type="Proteomes" id="UP000010296">
    <property type="component" value="Unassembled WGS sequence"/>
</dbReference>
<comment type="caution">
    <text evidence="1">The sequence shown here is derived from an EMBL/GenBank/DDBJ whole genome shotgun (WGS) entry which is preliminary data.</text>
</comment>
<evidence type="ECO:0000313" key="1">
    <source>
        <dbReference type="EMBL" id="EFU75129.1"/>
    </source>
</evidence>
<dbReference type="HOGENOM" id="CLU_2843064_0_0_9"/>
<keyword evidence="2" id="KW-1185">Reference proteome</keyword>
<accession>E6LCF1</accession>
<protein>
    <submittedName>
        <fullName evidence="1">Uncharacterized protein</fullName>
    </submittedName>
</protein>
<sequence>MLFQPFFDQRQVMGIISYPTGRRTTNQMVQRRYLPLVSASYRKHSMELYYMKMIFVTFSKNLKRR</sequence>
<proteinExistence type="predicted"/>
<name>E6LCF1_ENTI1</name>
<reference evidence="1 2" key="1">
    <citation type="submission" date="2010-12" db="EMBL/GenBank/DDBJ databases">
        <authorList>
            <person name="Muzny D."/>
            <person name="Qin X."/>
            <person name="Deng J."/>
            <person name="Jiang H."/>
            <person name="Liu Y."/>
            <person name="Qu J."/>
            <person name="Song X.-Z."/>
            <person name="Zhang L."/>
            <person name="Thornton R."/>
            <person name="Coyle M."/>
            <person name="Francisco L."/>
            <person name="Jackson L."/>
            <person name="Javaid M."/>
            <person name="Korchina V."/>
            <person name="Kovar C."/>
            <person name="Mata R."/>
            <person name="Mathew T."/>
            <person name="Ngo R."/>
            <person name="Nguyen L."/>
            <person name="Nguyen N."/>
            <person name="Okwuonu G."/>
            <person name="Ongeri F."/>
            <person name="Pham C."/>
            <person name="Simmons D."/>
            <person name="Wilczek-Boney K."/>
            <person name="Hale W."/>
            <person name="Jakkamsetti A."/>
            <person name="Pham P."/>
            <person name="Ruth R."/>
            <person name="San Lucas F."/>
            <person name="Warren J."/>
            <person name="Zhang J."/>
            <person name="Zhao Z."/>
            <person name="Zhou C."/>
            <person name="Zhu D."/>
            <person name="Lee S."/>
            <person name="Bess C."/>
            <person name="Blankenburg K."/>
            <person name="Forbes L."/>
            <person name="Fu Q."/>
            <person name="Gubbala S."/>
            <person name="Hirani K."/>
            <person name="Jayaseelan J.C."/>
            <person name="Lara F."/>
            <person name="Munidasa M."/>
            <person name="Palculict T."/>
            <person name="Patil S."/>
            <person name="Pu L.-L."/>
            <person name="Saada N."/>
            <person name="Tang L."/>
            <person name="Weissenberger G."/>
            <person name="Zhu Y."/>
            <person name="Hemphill L."/>
            <person name="Shang Y."/>
            <person name="Youmans B."/>
            <person name="Ayvaz T."/>
            <person name="Ross M."/>
            <person name="Santibanez J."/>
            <person name="Aqrawi P."/>
            <person name="Gross S."/>
            <person name="Joshi V."/>
            <person name="Fowler G."/>
            <person name="Nazareth L."/>
            <person name="Reid J."/>
            <person name="Worley K."/>
            <person name="Petrosino J."/>
            <person name="Highlander S."/>
            <person name="Gibbs R."/>
        </authorList>
    </citation>
    <scope>NUCLEOTIDE SEQUENCE [LARGE SCALE GENOMIC DNA]</scope>
    <source>
        <strain evidence="2">DSM 15952 / CCUG 50447 / LMG 22039 / TP 1.5</strain>
    </source>
</reference>
<evidence type="ECO:0000313" key="2">
    <source>
        <dbReference type="Proteomes" id="UP000010296"/>
    </source>
</evidence>
<dbReference type="EMBL" id="AEPV01000002">
    <property type="protein sequence ID" value="EFU75129.1"/>
    <property type="molecule type" value="Genomic_DNA"/>
</dbReference>
<dbReference type="AlphaFoldDB" id="E6LCF1"/>
<gene>
    <name evidence="1" type="ORF">HMPREF9088_0041</name>
</gene>
<organism evidence="1 2">
    <name type="scientific">Enterococcus italicus (strain DSM 15952 / CCUG 50447 / LMG 22039 / TP 1.5)</name>
    <dbReference type="NCBI Taxonomy" id="888064"/>
    <lineage>
        <taxon>Bacteria</taxon>
        <taxon>Bacillati</taxon>
        <taxon>Bacillota</taxon>
        <taxon>Bacilli</taxon>
        <taxon>Lactobacillales</taxon>
        <taxon>Enterococcaceae</taxon>
        <taxon>Enterococcus</taxon>
    </lineage>
</organism>